<accession>A0A7W8B4A4</accession>
<protein>
    <submittedName>
        <fullName evidence="2">Uncharacterized protein</fullName>
    </submittedName>
</protein>
<evidence type="ECO:0000313" key="2">
    <source>
        <dbReference type="EMBL" id="MBB5110094.1"/>
    </source>
</evidence>
<organism evidence="2 3">
    <name type="scientific">Streptomyces spectabilis</name>
    <dbReference type="NCBI Taxonomy" id="68270"/>
    <lineage>
        <taxon>Bacteria</taxon>
        <taxon>Bacillati</taxon>
        <taxon>Actinomycetota</taxon>
        <taxon>Actinomycetes</taxon>
        <taxon>Kitasatosporales</taxon>
        <taxon>Streptomycetaceae</taxon>
        <taxon>Streptomyces</taxon>
    </lineage>
</organism>
<proteinExistence type="predicted"/>
<dbReference type="Proteomes" id="UP000549009">
    <property type="component" value="Unassembled WGS sequence"/>
</dbReference>
<dbReference type="Pfam" id="PF19746">
    <property type="entry name" value="DUF6233"/>
    <property type="match status" value="1"/>
</dbReference>
<dbReference type="EMBL" id="JACHJD010000070">
    <property type="protein sequence ID" value="MBB5110094.1"/>
    <property type="molecule type" value="Genomic_DNA"/>
</dbReference>
<gene>
    <name evidence="2" type="ORF">FHS40_009224</name>
</gene>
<keyword evidence="3" id="KW-1185">Reference proteome</keyword>
<feature type="region of interest" description="Disordered" evidence="1">
    <location>
        <begin position="1"/>
        <end position="142"/>
    </location>
</feature>
<feature type="non-terminal residue" evidence="2">
    <location>
        <position position="1"/>
    </location>
</feature>
<reference evidence="2 3" key="1">
    <citation type="submission" date="2020-08" db="EMBL/GenBank/DDBJ databases">
        <title>Genomic Encyclopedia of Type Strains, Phase III (KMG-III): the genomes of soil and plant-associated and newly described type strains.</title>
        <authorList>
            <person name="Whitman W."/>
        </authorList>
    </citation>
    <scope>NUCLEOTIDE SEQUENCE [LARGE SCALE GENOMIC DNA]</scope>
    <source>
        <strain evidence="2 3">CECT 3146</strain>
    </source>
</reference>
<evidence type="ECO:0000313" key="3">
    <source>
        <dbReference type="Proteomes" id="UP000549009"/>
    </source>
</evidence>
<name>A0A7W8B4A4_STRST</name>
<dbReference type="AlphaFoldDB" id="A0A7W8B4A4"/>
<dbReference type="InterPro" id="IPR046200">
    <property type="entry name" value="DUF6233"/>
</dbReference>
<sequence length="323" mass="34804">TDQTTSSSRPHHDTADDQPGPASGTSTGGTKHRATEALANLPQSPPQSQPHDSHHHSRPHPGASTLKMLTDPRQEPPGTHHRQRSSTACPKADPPETAACATPMTRRSTQQPATEPHPPRTSLRRTTNPPHTTSHHTTLRPREQHLAGYLRARQQTPTGWMFLVGLPLWRNVGTEGEGVEASEYRVLLTSAQVGPLKGVDYSQVETHRLPAVASPADAPWAWSVQRLRSADGRPAGTMVHEYGCELSPGGASELNLDEALSALERTGARLQAMRGRRGAGALPRRCRGASRHRVKPDADPPSARRACCRARTSAITALISSSA</sequence>
<evidence type="ECO:0000256" key="1">
    <source>
        <dbReference type="SAM" id="MobiDB-lite"/>
    </source>
</evidence>
<comment type="caution">
    <text evidence="2">The sequence shown here is derived from an EMBL/GenBank/DDBJ whole genome shotgun (WGS) entry which is preliminary data.</text>
</comment>